<dbReference type="Pfam" id="PF00856">
    <property type="entry name" value="SET"/>
    <property type="match status" value="1"/>
</dbReference>
<gene>
    <name evidence="3" type="ORF">DACRYDRAFT_106194</name>
</gene>
<dbReference type="Gene3D" id="1.25.40.10">
    <property type="entry name" value="Tetratricopeptide repeat domain"/>
    <property type="match status" value="1"/>
</dbReference>
<dbReference type="InterPro" id="IPR053185">
    <property type="entry name" value="SET_domain_protein"/>
</dbReference>
<dbReference type="PROSITE" id="PS50280">
    <property type="entry name" value="SET"/>
    <property type="match status" value="1"/>
</dbReference>
<dbReference type="InterPro" id="IPR046341">
    <property type="entry name" value="SET_dom_sf"/>
</dbReference>
<organism evidence="3 4">
    <name type="scientific">Dacryopinax primogenitus (strain DJM 731)</name>
    <name type="common">Brown rot fungus</name>
    <dbReference type="NCBI Taxonomy" id="1858805"/>
    <lineage>
        <taxon>Eukaryota</taxon>
        <taxon>Fungi</taxon>
        <taxon>Dikarya</taxon>
        <taxon>Basidiomycota</taxon>
        <taxon>Agaricomycotina</taxon>
        <taxon>Dacrymycetes</taxon>
        <taxon>Dacrymycetales</taxon>
        <taxon>Dacrymycetaceae</taxon>
        <taxon>Dacryopinax</taxon>
    </lineage>
</organism>
<sequence length="373" mass="41849">MKRGFLKKLAGLDDPTVRGLADPKADSEVKFTEPEAAFATTSGAATLALRGQQRSQAHRVEKQRLPLSAGSAALPEDAPRTGKAAARAEVDEFGLRFGLDWDTDAYNTLCLVYNDNLRRLRAHPGYETYISPELCKKNARNVEIVSIDGKGLGLRAKRDLGPRQLILHACVVGWATRLDKRVAPDQYPTLLKLSNCRPGENELHGIINTNAFPTELPFDEDSVQSVVYDWMSRTNHDCTPNAQVSWDYESFCGSVWSTRLIKQGEEITISYTSIFKSAEERKSDLMEKYHFECKCRACTLPKKKQRVSDERREALSRHMGEGKCEECAECAVQKGQDVRAILGMLDAECMEKGTMLDHFIAQDVVECKVEIRR</sequence>
<reference evidence="3 4" key="1">
    <citation type="journal article" date="2012" name="Science">
        <title>The Paleozoic origin of enzymatic lignin decomposition reconstructed from 31 fungal genomes.</title>
        <authorList>
            <person name="Floudas D."/>
            <person name="Binder M."/>
            <person name="Riley R."/>
            <person name="Barry K."/>
            <person name="Blanchette R.A."/>
            <person name="Henrissat B."/>
            <person name="Martinez A.T."/>
            <person name="Otillar R."/>
            <person name="Spatafora J.W."/>
            <person name="Yadav J.S."/>
            <person name="Aerts A."/>
            <person name="Benoit I."/>
            <person name="Boyd A."/>
            <person name="Carlson A."/>
            <person name="Copeland A."/>
            <person name="Coutinho P.M."/>
            <person name="de Vries R.P."/>
            <person name="Ferreira P."/>
            <person name="Findley K."/>
            <person name="Foster B."/>
            <person name="Gaskell J."/>
            <person name="Glotzer D."/>
            <person name="Gorecki P."/>
            <person name="Heitman J."/>
            <person name="Hesse C."/>
            <person name="Hori C."/>
            <person name="Igarashi K."/>
            <person name="Jurgens J.A."/>
            <person name="Kallen N."/>
            <person name="Kersten P."/>
            <person name="Kohler A."/>
            <person name="Kuees U."/>
            <person name="Kumar T.K.A."/>
            <person name="Kuo A."/>
            <person name="LaButti K."/>
            <person name="Larrondo L.F."/>
            <person name="Lindquist E."/>
            <person name="Ling A."/>
            <person name="Lombard V."/>
            <person name="Lucas S."/>
            <person name="Lundell T."/>
            <person name="Martin R."/>
            <person name="McLaughlin D.J."/>
            <person name="Morgenstern I."/>
            <person name="Morin E."/>
            <person name="Murat C."/>
            <person name="Nagy L.G."/>
            <person name="Nolan M."/>
            <person name="Ohm R.A."/>
            <person name="Patyshakuliyeva A."/>
            <person name="Rokas A."/>
            <person name="Ruiz-Duenas F.J."/>
            <person name="Sabat G."/>
            <person name="Salamov A."/>
            <person name="Samejima M."/>
            <person name="Schmutz J."/>
            <person name="Slot J.C."/>
            <person name="St John F."/>
            <person name="Stenlid J."/>
            <person name="Sun H."/>
            <person name="Sun S."/>
            <person name="Syed K."/>
            <person name="Tsang A."/>
            <person name="Wiebenga A."/>
            <person name="Young D."/>
            <person name="Pisabarro A."/>
            <person name="Eastwood D.C."/>
            <person name="Martin F."/>
            <person name="Cullen D."/>
            <person name="Grigoriev I.V."/>
            <person name="Hibbett D.S."/>
        </authorList>
    </citation>
    <scope>NUCLEOTIDE SEQUENCE [LARGE SCALE GENOMIC DNA]</scope>
    <source>
        <strain evidence="3 4">DJM-731 SS1</strain>
    </source>
</reference>
<dbReference type="PANTHER" id="PTHR47332:SF4">
    <property type="entry name" value="SET DOMAIN-CONTAINING PROTEIN 5"/>
    <property type="match status" value="1"/>
</dbReference>
<dbReference type="SMART" id="SM00317">
    <property type="entry name" value="SET"/>
    <property type="match status" value="1"/>
</dbReference>
<feature type="region of interest" description="Disordered" evidence="1">
    <location>
        <begin position="53"/>
        <end position="80"/>
    </location>
</feature>
<accession>M5FY79</accession>
<dbReference type="GeneID" id="63683280"/>
<dbReference type="Gene3D" id="2.170.270.10">
    <property type="entry name" value="SET domain"/>
    <property type="match status" value="1"/>
</dbReference>
<dbReference type="SUPFAM" id="SSF82199">
    <property type="entry name" value="SET domain"/>
    <property type="match status" value="1"/>
</dbReference>
<dbReference type="Proteomes" id="UP000030653">
    <property type="component" value="Unassembled WGS sequence"/>
</dbReference>
<dbReference type="CDD" id="cd20071">
    <property type="entry name" value="SET_SMYD"/>
    <property type="match status" value="1"/>
</dbReference>
<dbReference type="OrthoDB" id="265717at2759"/>
<evidence type="ECO:0000259" key="2">
    <source>
        <dbReference type="PROSITE" id="PS50280"/>
    </source>
</evidence>
<proteinExistence type="predicted"/>
<protein>
    <submittedName>
        <fullName evidence="3">SET domain-containing protein</fullName>
    </submittedName>
</protein>
<dbReference type="InterPro" id="IPR011990">
    <property type="entry name" value="TPR-like_helical_dom_sf"/>
</dbReference>
<evidence type="ECO:0000256" key="1">
    <source>
        <dbReference type="SAM" id="MobiDB-lite"/>
    </source>
</evidence>
<dbReference type="HOGENOM" id="CLU_741903_0_0_1"/>
<feature type="domain" description="SET" evidence="2">
    <location>
        <begin position="140"/>
        <end position="272"/>
    </location>
</feature>
<keyword evidence="4" id="KW-1185">Reference proteome</keyword>
<dbReference type="STRING" id="1858805.M5FY79"/>
<dbReference type="PANTHER" id="PTHR47332">
    <property type="entry name" value="SET DOMAIN-CONTAINING PROTEIN 5"/>
    <property type="match status" value="1"/>
</dbReference>
<dbReference type="InterPro" id="IPR001214">
    <property type="entry name" value="SET_dom"/>
</dbReference>
<dbReference type="EMBL" id="JH795860">
    <property type="protein sequence ID" value="EJU03016.1"/>
    <property type="molecule type" value="Genomic_DNA"/>
</dbReference>
<name>M5FY79_DACPD</name>
<evidence type="ECO:0000313" key="4">
    <source>
        <dbReference type="Proteomes" id="UP000030653"/>
    </source>
</evidence>
<dbReference type="RefSeq" id="XP_040629910.1">
    <property type="nucleotide sequence ID" value="XM_040768218.1"/>
</dbReference>
<evidence type="ECO:0000313" key="3">
    <source>
        <dbReference type="EMBL" id="EJU03016.1"/>
    </source>
</evidence>
<dbReference type="AlphaFoldDB" id="M5FY79"/>